<dbReference type="InterPro" id="IPR008880">
    <property type="entry name" value="Trigger_fac_C"/>
</dbReference>
<dbReference type="PANTHER" id="PTHR30560">
    <property type="entry name" value="TRIGGER FACTOR CHAPERONE AND PEPTIDYL-PROLYL CIS/TRANS ISOMERASE"/>
    <property type="match status" value="1"/>
</dbReference>
<comment type="domain">
    <text evidence="9">Consists of 3 domains; the N-terminus binds the ribosome, the middle domain has PPIase activity, while the C-terminus has intrinsic chaperone activity on its own.</text>
</comment>
<dbReference type="InterPro" id="IPR008881">
    <property type="entry name" value="Trigger_fac_ribosome-bd_bac"/>
</dbReference>
<dbReference type="InterPro" id="IPR005215">
    <property type="entry name" value="Trig_fac"/>
</dbReference>
<dbReference type="GO" id="GO:0015031">
    <property type="term" value="P:protein transport"/>
    <property type="evidence" value="ECO:0007669"/>
    <property type="project" value="UniProtKB-UniRule"/>
</dbReference>
<keyword evidence="9" id="KW-0963">Cytoplasm</keyword>
<dbReference type="OrthoDB" id="9767721at2"/>
<dbReference type="Pfam" id="PF05698">
    <property type="entry name" value="Trigger_C"/>
    <property type="match status" value="1"/>
</dbReference>
<comment type="similarity">
    <text evidence="2 9">Belongs to the FKBP-type PPIase family. Tig subfamily.</text>
</comment>
<gene>
    <name evidence="9 12" type="primary">tig</name>
    <name evidence="12" type="ORF">THFILI_06755</name>
</gene>
<dbReference type="Gene3D" id="3.10.50.40">
    <property type="match status" value="1"/>
</dbReference>
<organism evidence="12 13">
    <name type="scientific">Thermus filiformis</name>
    <dbReference type="NCBI Taxonomy" id="276"/>
    <lineage>
        <taxon>Bacteria</taxon>
        <taxon>Thermotogati</taxon>
        <taxon>Deinococcota</taxon>
        <taxon>Deinococci</taxon>
        <taxon>Thermales</taxon>
        <taxon>Thermaceae</taxon>
        <taxon>Thermus</taxon>
    </lineage>
</organism>
<protein>
    <recommendedName>
        <fullName evidence="4 9">Trigger factor</fullName>
        <shortName evidence="9">TF</shortName>
        <ecNumber evidence="3 9">5.2.1.8</ecNumber>
    </recommendedName>
    <alternativeName>
        <fullName evidence="8 9">PPIase</fullName>
    </alternativeName>
</protein>
<comment type="function">
    <text evidence="9">Involved in protein export. Acts as a chaperone by maintaining the newly synthesized protein in an open conformation. Functions as a peptidyl-prolyl cis-trans isomerase.</text>
</comment>
<dbReference type="SUPFAM" id="SSF109998">
    <property type="entry name" value="Triger factor/SurA peptide-binding domain-like"/>
    <property type="match status" value="1"/>
</dbReference>
<evidence type="ECO:0000256" key="4">
    <source>
        <dbReference type="ARBA" id="ARBA00016902"/>
    </source>
</evidence>
<accession>A0A0D6X9U4</accession>
<dbReference type="GO" id="GO:0044183">
    <property type="term" value="F:protein folding chaperone"/>
    <property type="evidence" value="ECO:0007669"/>
    <property type="project" value="TreeGrafter"/>
</dbReference>
<dbReference type="GO" id="GO:0051301">
    <property type="term" value="P:cell division"/>
    <property type="evidence" value="ECO:0007669"/>
    <property type="project" value="UniProtKB-KW"/>
</dbReference>
<keyword evidence="6 9" id="KW-0143">Chaperone</keyword>
<dbReference type="Proteomes" id="UP000030364">
    <property type="component" value="Unassembled WGS sequence"/>
</dbReference>
<dbReference type="SUPFAM" id="SSF102735">
    <property type="entry name" value="Trigger factor ribosome-binding domain"/>
    <property type="match status" value="1"/>
</dbReference>
<dbReference type="AlphaFoldDB" id="A0A0D6X9U4"/>
<dbReference type="PIRSF" id="PIRSF003095">
    <property type="entry name" value="Trigger_factor"/>
    <property type="match status" value="1"/>
</dbReference>
<dbReference type="GO" id="GO:0005737">
    <property type="term" value="C:cytoplasm"/>
    <property type="evidence" value="ECO:0007669"/>
    <property type="project" value="UniProtKB-SubCell"/>
</dbReference>
<dbReference type="GO" id="GO:0043335">
    <property type="term" value="P:protein unfolding"/>
    <property type="evidence" value="ECO:0007669"/>
    <property type="project" value="TreeGrafter"/>
</dbReference>
<feature type="domain" description="Trigger factor ribosome-binding bacterial" evidence="10">
    <location>
        <begin position="6"/>
        <end position="143"/>
    </location>
</feature>
<comment type="subcellular location">
    <subcellularLocation>
        <location evidence="9">Cytoplasm</location>
    </subcellularLocation>
    <text evidence="9">About half TF is bound to the ribosome near the polypeptide exit tunnel while the other half is free in the cytoplasm.</text>
</comment>
<dbReference type="InterPro" id="IPR036611">
    <property type="entry name" value="Trigger_fac_ribosome-bd_sf"/>
</dbReference>
<evidence type="ECO:0000256" key="6">
    <source>
        <dbReference type="ARBA" id="ARBA00023186"/>
    </source>
</evidence>
<evidence type="ECO:0000256" key="1">
    <source>
        <dbReference type="ARBA" id="ARBA00000971"/>
    </source>
</evidence>
<feature type="domain" description="Trigger factor C-terminal" evidence="11">
    <location>
        <begin position="239"/>
        <end position="398"/>
    </location>
</feature>
<evidence type="ECO:0000259" key="10">
    <source>
        <dbReference type="Pfam" id="PF05697"/>
    </source>
</evidence>
<dbReference type="Pfam" id="PF05697">
    <property type="entry name" value="Trigger_N"/>
    <property type="match status" value="1"/>
</dbReference>
<comment type="catalytic activity">
    <reaction evidence="1 9">
        <text>[protein]-peptidylproline (omega=180) = [protein]-peptidylproline (omega=0)</text>
        <dbReference type="Rhea" id="RHEA:16237"/>
        <dbReference type="Rhea" id="RHEA-COMP:10747"/>
        <dbReference type="Rhea" id="RHEA-COMP:10748"/>
        <dbReference type="ChEBI" id="CHEBI:83833"/>
        <dbReference type="ChEBI" id="CHEBI:83834"/>
        <dbReference type="EC" id="5.2.1.8"/>
    </reaction>
</comment>
<dbReference type="InterPro" id="IPR037041">
    <property type="entry name" value="Trigger_fac_C_sf"/>
</dbReference>
<reference evidence="12 13" key="1">
    <citation type="journal article" date="2015" name="Genome Announc.">
        <title>Draft Genome Sequence of the Thermophile Thermus filiformis ATCC 43280, Producer of Carotenoid-(Di)glucoside-Branched Fatty Acid (Di)esters and Source of Hyperthermostable Enzymes of Biotechnological Interest.</title>
        <authorList>
            <person name="Mandelli F."/>
            <person name="Oliveira Ramires B."/>
            <person name="Couger M.B."/>
            <person name="Paixao D.A."/>
            <person name="Camilo C.M."/>
            <person name="Polikarpov I."/>
            <person name="Prade R."/>
            <person name="Riano-Pachon D.M."/>
            <person name="Squina F.M."/>
        </authorList>
    </citation>
    <scope>NUCLEOTIDE SEQUENCE [LARGE SCALE GENOMIC DNA]</scope>
    <source>
        <strain evidence="12 13">ATCC 43280</strain>
    </source>
</reference>
<keyword evidence="9" id="KW-0132">Cell division</keyword>
<comment type="caution">
    <text evidence="12">The sequence shown here is derived from an EMBL/GenBank/DDBJ whole genome shotgun (WGS) entry which is preliminary data.</text>
</comment>
<dbReference type="PANTHER" id="PTHR30560:SF3">
    <property type="entry name" value="TRIGGER FACTOR-LIKE PROTEIN TIG, CHLOROPLASTIC"/>
    <property type="match status" value="1"/>
</dbReference>
<dbReference type="InterPro" id="IPR046357">
    <property type="entry name" value="PPIase_dom_sf"/>
</dbReference>
<evidence type="ECO:0000256" key="9">
    <source>
        <dbReference type="HAMAP-Rule" id="MF_00303"/>
    </source>
</evidence>
<dbReference type="GO" id="GO:0051083">
    <property type="term" value="P:'de novo' cotranslational protein folding"/>
    <property type="evidence" value="ECO:0007669"/>
    <property type="project" value="TreeGrafter"/>
</dbReference>
<dbReference type="InterPro" id="IPR027304">
    <property type="entry name" value="Trigger_fact/SurA_dom_sf"/>
</dbReference>
<dbReference type="GO" id="GO:0043022">
    <property type="term" value="F:ribosome binding"/>
    <property type="evidence" value="ECO:0007669"/>
    <property type="project" value="TreeGrafter"/>
</dbReference>
<keyword evidence="13" id="KW-1185">Reference proteome</keyword>
<evidence type="ECO:0000256" key="2">
    <source>
        <dbReference type="ARBA" id="ARBA00005464"/>
    </source>
</evidence>
<evidence type="ECO:0000256" key="3">
    <source>
        <dbReference type="ARBA" id="ARBA00013194"/>
    </source>
</evidence>
<dbReference type="EMBL" id="JPSL02000039">
    <property type="protein sequence ID" value="KIX84510.1"/>
    <property type="molecule type" value="Genomic_DNA"/>
</dbReference>
<dbReference type="Gene3D" id="3.30.70.1050">
    <property type="entry name" value="Trigger factor ribosome-binding domain"/>
    <property type="match status" value="1"/>
</dbReference>
<evidence type="ECO:0000313" key="12">
    <source>
        <dbReference type="EMBL" id="KIX84510.1"/>
    </source>
</evidence>
<keyword evidence="5 9" id="KW-0697">Rotamase</keyword>
<dbReference type="RefSeq" id="WP_038061119.1">
    <property type="nucleotide sequence ID" value="NZ_JPSL02000039.1"/>
</dbReference>
<name>A0A0D6X9U4_THEFI</name>
<evidence type="ECO:0000256" key="7">
    <source>
        <dbReference type="ARBA" id="ARBA00023235"/>
    </source>
</evidence>
<dbReference type="GO" id="GO:0003755">
    <property type="term" value="F:peptidyl-prolyl cis-trans isomerase activity"/>
    <property type="evidence" value="ECO:0007669"/>
    <property type="project" value="UniProtKB-UniRule"/>
</dbReference>
<evidence type="ECO:0000256" key="5">
    <source>
        <dbReference type="ARBA" id="ARBA00023110"/>
    </source>
</evidence>
<dbReference type="NCBIfam" id="TIGR00115">
    <property type="entry name" value="tig"/>
    <property type="match status" value="1"/>
</dbReference>
<evidence type="ECO:0000256" key="8">
    <source>
        <dbReference type="ARBA" id="ARBA00029986"/>
    </source>
</evidence>
<dbReference type="SUPFAM" id="SSF54534">
    <property type="entry name" value="FKBP-like"/>
    <property type="match status" value="1"/>
</dbReference>
<sequence>MAEILERSGYRVLVKVEVPAETVQSRYQAMLSEYQKRLRVPGFRPGKAPLKVVEARLGREELRAELKERLVDETYPQAVAELSLVPVAARVVEERLEEGQPFVYVAEVETYPEVRLPDWRGFTLEAQAPEATEEMVEKALEELRARYAELVPVERGAEEKDHVFVETEDGAQFPIDLEKALPHVREALLGKRAGEEVLVPVKDEEGRTVREVRVKVLEVKTLQVPELDEEFAKTVGAESLEELRARVRQSLEEEARRRHQEALKEELLDKLAQGLEAEIPPSMVREEERHLLEHLAEDLARAGVRLEDYLESLKQKGEYEKFLEDLKETALVRVKKALAKEKLAEELSPELSEEEWQAYLQALARSLGTGLEGLKAELGERGLARLRAGRLQEKALEEAVRTLTA</sequence>
<keyword evidence="7 9" id="KW-0413">Isomerase</keyword>
<dbReference type="EC" id="5.2.1.8" evidence="3 9"/>
<dbReference type="STRING" id="276.THFILI_06755"/>
<evidence type="ECO:0000313" key="13">
    <source>
        <dbReference type="Proteomes" id="UP000030364"/>
    </source>
</evidence>
<keyword evidence="9" id="KW-0131">Cell cycle</keyword>
<proteinExistence type="inferred from homology"/>
<dbReference type="HAMAP" id="MF_00303">
    <property type="entry name" value="Trigger_factor_Tig"/>
    <property type="match status" value="1"/>
</dbReference>
<dbReference type="Gene3D" id="1.10.3120.10">
    <property type="entry name" value="Trigger factor, C-terminal domain"/>
    <property type="match status" value="1"/>
</dbReference>
<evidence type="ECO:0000259" key="11">
    <source>
        <dbReference type="Pfam" id="PF05698"/>
    </source>
</evidence>